<dbReference type="AlphaFoldDB" id="A0A154PHD8"/>
<reference evidence="1 2" key="1">
    <citation type="submission" date="2015-07" db="EMBL/GenBank/DDBJ databases">
        <title>The genome of Dufourea novaeangliae.</title>
        <authorList>
            <person name="Pan H."/>
            <person name="Kapheim K."/>
        </authorList>
    </citation>
    <scope>NUCLEOTIDE SEQUENCE [LARGE SCALE GENOMIC DNA]</scope>
    <source>
        <strain evidence="1">0120121106</strain>
        <tissue evidence="1">Whole body</tissue>
    </source>
</reference>
<evidence type="ECO:0000313" key="1">
    <source>
        <dbReference type="EMBL" id="KZC11253.1"/>
    </source>
</evidence>
<sequence length="482" mass="54856">MYGVTKLLNYQTKLFQGVEQDYKKYNFFRANDEYILAMALREPEDIPLNRLFRDLETVQNKHLLTEEPYTSVIEHMMQVELNFGEITTYEMEKFVSLGPEEQSDIRKFGWDQSMEVVRDGHEVDSSALEKEFRTAVAGQERREWLMDVQGAEFRVPVTSRKRRANTLSPTSTKRRKTISKEESNALALTTEIPPFVPEQQLAEISTAVPVETTAQVTLPTLETITTIVEDNEVTVALSRPKKGRRKIVFDRKNNKLSAAVMKKLINNVASHTGPSQVRTTLLSAAELLNRPSTILRSTSKISRATWGPKLTGLFSRHLNVHRAAENEFSDLDIELTLVGGHSSKTAATAVEITVPSKTEETILPVDDHEPLLPQERPEALRNPIVRSWVSLPDIIRLEIEIRGAPEILDKPLNGKRHGSELEHTSSLSFSTRLTKAELKVLLEVHWRQGTWAYFNDIISPANYSKFDAVRTFHYCLGRYNRS</sequence>
<accession>A0A154PHD8</accession>
<gene>
    <name evidence="1" type="ORF">WN55_02344</name>
</gene>
<proteinExistence type="predicted"/>
<dbReference type="STRING" id="178035.A0A154PHD8"/>
<name>A0A154PHD8_DUFNO</name>
<evidence type="ECO:0000313" key="2">
    <source>
        <dbReference type="Proteomes" id="UP000076502"/>
    </source>
</evidence>
<dbReference type="Proteomes" id="UP000076502">
    <property type="component" value="Unassembled WGS sequence"/>
</dbReference>
<keyword evidence="2" id="KW-1185">Reference proteome</keyword>
<organism evidence="1 2">
    <name type="scientific">Dufourea novaeangliae</name>
    <name type="common">Sweat bee</name>
    <dbReference type="NCBI Taxonomy" id="178035"/>
    <lineage>
        <taxon>Eukaryota</taxon>
        <taxon>Metazoa</taxon>
        <taxon>Ecdysozoa</taxon>
        <taxon>Arthropoda</taxon>
        <taxon>Hexapoda</taxon>
        <taxon>Insecta</taxon>
        <taxon>Pterygota</taxon>
        <taxon>Neoptera</taxon>
        <taxon>Endopterygota</taxon>
        <taxon>Hymenoptera</taxon>
        <taxon>Apocrita</taxon>
        <taxon>Aculeata</taxon>
        <taxon>Apoidea</taxon>
        <taxon>Anthophila</taxon>
        <taxon>Halictidae</taxon>
        <taxon>Rophitinae</taxon>
        <taxon>Dufourea</taxon>
    </lineage>
</organism>
<protein>
    <submittedName>
        <fullName evidence="1">Uncharacterized protein</fullName>
    </submittedName>
</protein>
<dbReference type="CDD" id="cd21794">
    <property type="entry name" value="Rad21_Rec8_M_Rec8"/>
    <property type="match status" value="1"/>
</dbReference>
<dbReference type="EMBL" id="KQ434905">
    <property type="protein sequence ID" value="KZC11253.1"/>
    <property type="molecule type" value="Genomic_DNA"/>
</dbReference>